<accession>A0A7W3T953</accession>
<dbReference type="EMBL" id="VKHS01001618">
    <property type="protein sequence ID" value="MBB0233187.1"/>
    <property type="molecule type" value="Genomic_DNA"/>
</dbReference>
<evidence type="ECO:0000256" key="1">
    <source>
        <dbReference type="SAM" id="MobiDB-lite"/>
    </source>
</evidence>
<feature type="non-terminal residue" evidence="2">
    <location>
        <position position="103"/>
    </location>
</feature>
<comment type="caution">
    <text evidence="2">The sequence shown here is derived from an EMBL/GenBank/DDBJ whole genome shotgun (WGS) entry which is preliminary data.</text>
</comment>
<evidence type="ECO:0000313" key="2">
    <source>
        <dbReference type="EMBL" id="MBB0233187.1"/>
    </source>
</evidence>
<sequence length="103" mass="11030">MAENPGGNPGGGKSPVVEPDAEPVGEAVMRVAHALRRRDPRLLLSERECRTLAPGITAWLNRGTSEAEVVRSLCQGLPTVLRGRAAGILAWRLREHLPPPAPV</sequence>
<evidence type="ECO:0000313" key="3">
    <source>
        <dbReference type="Proteomes" id="UP000530234"/>
    </source>
</evidence>
<gene>
    <name evidence="2" type="ORF">FOE67_27760</name>
</gene>
<name>A0A7W3T953_9ACTN</name>
<feature type="region of interest" description="Disordered" evidence="1">
    <location>
        <begin position="1"/>
        <end position="23"/>
    </location>
</feature>
<dbReference type="Proteomes" id="UP000530234">
    <property type="component" value="Unassembled WGS sequence"/>
</dbReference>
<reference evidence="3" key="1">
    <citation type="submission" date="2019-10" db="EMBL/GenBank/DDBJ databases">
        <title>Streptomyces sp. nov., a novel actinobacterium isolated from alkaline environment.</title>
        <authorList>
            <person name="Golinska P."/>
        </authorList>
    </citation>
    <scope>NUCLEOTIDE SEQUENCE [LARGE SCALE GENOMIC DNA]</scope>
    <source>
        <strain evidence="3">DSM 42108</strain>
    </source>
</reference>
<organism evidence="2 3">
    <name type="scientific">Streptomyces calidiresistens</name>
    <dbReference type="NCBI Taxonomy" id="1485586"/>
    <lineage>
        <taxon>Bacteria</taxon>
        <taxon>Bacillati</taxon>
        <taxon>Actinomycetota</taxon>
        <taxon>Actinomycetes</taxon>
        <taxon>Kitasatosporales</taxon>
        <taxon>Streptomycetaceae</taxon>
        <taxon>Streptomyces</taxon>
    </lineage>
</organism>
<dbReference type="AlphaFoldDB" id="A0A7W3T953"/>
<proteinExistence type="predicted"/>
<keyword evidence="3" id="KW-1185">Reference proteome</keyword>
<protein>
    <submittedName>
        <fullName evidence="2">Uncharacterized protein</fullName>
    </submittedName>
</protein>